<reference evidence="3" key="1">
    <citation type="journal article" date="2021" name="ISME J.">
        <title>Genomic evolution of the class Acidithiobacillia: deep-branching Proteobacteria living in extreme acidic conditions.</title>
        <authorList>
            <person name="Moya-Beltran A."/>
            <person name="Beard S."/>
            <person name="Rojas-Villalobos C."/>
            <person name="Issotta F."/>
            <person name="Gallardo Y."/>
            <person name="Ulloa R."/>
            <person name="Giaveno A."/>
            <person name="Degli Esposti M."/>
            <person name="Johnson D.B."/>
            <person name="Quatrini R."/>
        </authorList>
    </citation>
    <scope>NUCLEOTIDE SEQUENCE</scope>
    <source>
        <strain evidence="3">DSM 583</strain>
    </source>
</reference>
<dbReference type="Gene3D" id="2.60.60.30">
    <property type="entry name" value="sav2460 like domains"/>
    <property type="match status" value="1"/>
</dbReference>
<accession>A0A8X8G8K8</accession>
<gene>
    <name evidence="3" type="ORF">HF568_06355</name>
</gene>
<protein>
    <submittedName>
        <fullName evidence="3">TerD family protein</fullName>
    </submittedName>
</protein>
<dbReference type="PANTHER" id="PTHR32097">
    <property type="entry name" value="CAMP-BINDING PROTEIN 1-RELATED"/>
    <property type="match status" value="1"/>
</dbReference>
<dbReference type="InterPro" id="IPR051324">
    <property type="entry name" value="Stress/Tellurium_Resist"/>
</dbReference>
<dbReference type="PANTHER" id="PTHR32097:SF18">
    <property type="entry name" value="RING-TYPE DOMAIN-CONTAINING PROTEIN"/>
    <property type="match status" value="1"/>
</dbReference>
<dbReference type="GO" id="GO:0046690">
    <property type="term" value="P:response to tellurium ion"/>
    <property type="evidence" value="ECO:0007669"/>
    <property type="project" value="UniProtKB-KW"/>
</dbReference>
<feature type="domain" description="TerD" evidence="2">
    <location>
        <begin position="1"/>
        <end position="191"/>
    </location>
</feature>
<evidence type="ECO:0000259" key="2">
    <source>
        <dbReference type="Pfam" id="PF02342"/>
    </source>
</evidence>
<dbReference type="CDD" id="cd06974">
    <property type="entry name" value="TerD_like"/>
    <property type="match status" value="1"/>
</dbReference>
<keyword evidence="1" id="KW-0778">Tellurium resistance</keyword>
<sequence>MTIQLKKGEGINLSKDHGLTRVLIEVTYDLDPAHPVKKHEMDVNVCAFELTHAGGKAVAPQDECFVFYNNLKGATGAVIHEKDGGSIGDDKLDIDLSLLDQNTLGIDEVSCVVEIYEGLTRGHHFGQLSHCTAHVINPDTNEVIAEFKLTDDDSNATSVQMGSLVKDGGHWHFKAVGVGYQKGLADFLHAYGLMESEAE</sequence>
<name>A0A8X8G8K8_ACIFI</name>
<dbReference type="Pfam" id="PF02342">
    <property type="entry name" value="TerD"/>
    <property type="match status" value="1"/>
</dbReference>
<dbReference type="Proteomes" id="UP000887300">
    <property type="component" value="Unassembled WGS sequence"/>
</dbReference>
<evidence type="ECO:0000313" key="4">
    <source>
        <dbReference type="Proteomes" id="UP000887300"/>
    </source>
</evidence>
<dbReference type="AlphaFoldDB" id="A0A8X8G8K8"/>
<dbReference type="EMBL" id="JABBHS010000191">
    <property type="protein sequence ID" value="MBU2722835.1"/>
    <property type="molecule type" value="Genomic_DNA"/>
</dbReference>
<dbReference type="InterPro" id="IPR003325">
    <property type="entry name" value="TerD"/>
</dbReference>
<proteinExistence type="predicted"/>
<comment type="caution">
    <text evidence="3">The sequence shown here is derived from an EMBL/GenBank/DDBJ whole genome shotgun (WGS) entry which is preliminary data.</text>
</comment>
<evidence type="ECO:0000313" key="3">
    <source>
        <dbReference type="EMBL" id="MBU2722835.1"/>
    </source>
</evidence>
<dbReference type="RefSeq" id="WP_215886192.1">
    <property type="nucleotide sequence ID" value="NZ_CP134225.1"/>
</dbReference>
<evidence type="ECO:0000256" key="1">
    <source>
        <dbReference type="ARBA" id="ARBA00022686"/>
    </source>
</evidence>
<organism evidence="3 4">
    <name type="scientific">Acidithiobacillus ferridurans</name>
    <dbReference type="NCBI Taxonomy" id="1232575"/>
    <lineage>
        <taxon>Bacteria</taxon>
        <taxon>Pseudomonadati</taxon>
        <taxon>Pseudomonadota</taxon>
        <taxon>Acidithiobacillia</taxon>
        <taxon>Acidithiobacillales</taxon>
        <taxon>Acidithiobacillaceae</taxon>
        <taxon>Acidithiobacillus</taxon>
    </lineage>
</organism>